<evidence type="ECO:0000259" key="4">
    <source>
        <dbReference type="PROSITE" id="PS50110"/>
    </source>
</evidence>
<protein>
    <submittedName>
        <fullName evidence="5">Two-component system response regulator DesR</fullName>
    </submittedName>
</protein>
<dbReference type="SMART" id="SM00421">
    <property type="entry name" value="HTH_LUXR"/>
    <property type="match status" value="1"/>
</dbReference>
<dbReference type="SMART" id="SM00448">
    <property type="entry name" value="REC"/>
    <property type="match status" value="1"/>
</dbReference>
<feature type="modified residue" description="4-aspartylphosphate" evidence="2">
    <location>
        <position position="103"/>
    </location>
</feature>
<reference evidence="5 6" key="1">
    <citation type="submission" date="2023-07" db="EMBL/GenBank/DDBJ databases">
        <title>Comparative genomics of wheat-associated soil bacteria to identify genetic determinants of phenazine resistance.</title>
        <authorList>
            <person name="Mouncey N."/>
        </authorList>
    </citation>
    <scope>NUCLEOTIDE SEQUENCE [LARGE SCALE GENOMIC DNA]</scope>
    <source>
        <strain evidence="5 6">B3I12</strain>
    </source>
</reference>
<evidence type="ECO:0000313" key="6">
    <source>
        <dbReference type="Proteomes" id="UP001232755"/>
    </source>
</evidence>
<dbReference type="Proteomes" id="UP001232755">
    <property type="component" value="Unassembled WGS sequence"/>
</dbReference>
<keyword evidence="1" id="KW-0238">DNA-binding</keyword>
<evidence type="ECO:0000259" key="3">
    <source>
        <dbReference type="PROSITE" id="PS50043"/>
    </source>
</evidence>
<dbReference type="CDD" id="cd06170">
    <property type="entry name" value="LuxR_C_like"/>
    <property type="match status" value="1"/>
</dbReference>
<dbReference type="EMBL" id="JAUSYP010000001">
    <property type="protein sequence ID" value="MDQ0748244.1"/>
    <property type="molecule type" value="Genomic_DNA"/>
</dbReference>
<evidence type="ECO:0000313" key="5">
    <source>
        <dbReference type="EMBL" id="MDQ0748244.1"/>
    </source>
</evidence>
<dbReference type="Pfam" id="PF00072">
    <property type="entry name" value="Response_reg"/>
    <property type="match status" value="1"/>
</dbReference>
<dbReference type="PANTHER" id="PTHR43214:SF42">
    <property type="entry name" value="TRANSCRIPTIONAL REGULATORY PROTEIN DESR"/>
    <property type="match status" value="1"/>
</dbReference>
<proteinExistence type="predicted"/>
<evidence type="ECO:0000256" key="2">
    <source>
        <dbReference type="PROSITE-ProRule" id="PRU00169"/>
    </source>
</evidence>
<dbReference type="InterPro" id="IPR000792">
    <property type="entry name" value="Tscrpt_reg_LuxR_C"/>
</dbReference>
<dbReference type="InterPro" id="IPR011006">
    <property type="entry name" value="CheY-like_superfamily"/>
</dbReference>
<dbReference type="SUPFAM" id="SSF46894">
    <property type="entry name" value="C-terminal effector domain of the bipartite response regulators"/>
    <property type="match status" value="1"/>
</dbReference>
<dbReference type="PROSITE" id="PS50110">
    <property type="entry name" value="RESPONSE_REGULATORY"/>
    <property type="match status" value="1"/>
</dbReference>
<dbReference type="PANTHER" id="PTHR43214">
    <property type="entry name" value="TWO-COMPONENT RESPONSE REGULATOR"/>
    <property type="match status" value="1"/>
</dbReference>
<dbReference type="PROSITE" id="PS50043">
    <property type="entry name" value="HTH_LUXR_2"/>
    <property type="match status" value="1"/>
</dbReference>
<dbReference type="InterPro" id="IPR016032">
    <property type="entry name" value="Sig_transdc_resp-reg_C-effctor"/>
</dbReference>
<keyword evidence="2" id="KW-0597">Phosphoprotein</keyword>
<evidence type="ECO:0000256" key="1">
    <source>
        <dbReference type="ARBA" id="ARBA00023125"/>
    </source>
</evidence>
<name>A0ABU0QNX5_9ACTN</name>
<feature type="domain" description="HTH luxR-type" evidence="3">
    <location>
        <begin position="183"/>
        <end position="248"/>
    </location>
</feature>
<dbReference type="PRINTS" id="PR00038">
    <property type="entry name" value="HTHLUXR"/>
</dbReference>
<feature type="domain" description="Response regulatory" evidence="4">
    <location>
        <begin position="52"/>
        <end position="168"/>
    </location>
</feature>
<accession>A0ABU0QNX5</accession>
<sequence length="250" mass="26695">MCNGIASAGPAGARREPAIPVHYQQTAARHLCMIRLSGRTVGCHKGESSLIRVMLAEDMDMVRGGLVALLERERGMRVVADVGRGDAIVGKALECRPDVAVIDVDMPGIDGLSAAATLRERLPQCRTLVLTALGRPGTLQRALAARVSGYLLKDAPPSELGRAIRRIAQGGRVIDPELALASWESDVSPLTVREADVLRQAATGAEPAEIAQRMNLSTGTVRNYLTSAVAKLHARNRLDAVRIAEEAGWL</sequence>
<keyword evidence="6" id="KW-1185">Reference proteome</keyword>
<gene>
    <name evidence="5" type="ORF">QF034_002475</name>
</gene>
<dbReference type="SUPFAM" id="SSF52172">
    <property type="entry name" value="CheY-like"/>
    <property type="match status" value="1"/>
</dbReference>
<dbReference type="Gene3D" id="3.40.50.2300">
    <property type="match status" value="1"/>
</dbReference>
<dbReference type="InterPro" id="IPR001789">
    <property type="entry name" value="Sig_transdc_resp-reg_receiver"/>
</dbReference>
<dbReference type="InterPro" id="IPR039420">
    <property type="entry name" value="WalR-like"/>
</dbReference>
<comment type="caution">
    <text evidence="5">The sequence shown here is derived from an EMBL/GenBank/DDBJ whole genome shotgun (WGS) entry which is preliminary data.</text>
</comment>
<dbReference type="Pfam" id="PF00196">
    <property type="entry name" value="GerE"/>
    <property type="match status" value="1"/>
</dbReference>
<organism evidence="5 6">
    <name type="scientific">Streptomyces africanus</name>
    <dbReference type="NCBI Taxonomy" id="231024"/>
    <lineage>
        <taxon>Bacteria</taxon>
        <taxon>Bacillati</taxon>
        <taxon>Actinomycetota</taxon>
        <taxon>Actinomycetes</taxon>
        <taxon>Kitasatosporales</taxon>
        <taxon>Streptomycetaceae</taxon>
        <taxon>Streptomyces</taxon>
    </lineage>
</organism>